<evidence type="ECO:0000313" key="14">
    <source>
        <dbReference type="Proteomes" id="UP000295416"/>
    </source>
</evidence>
<dbReference type="Pfam" id="PF00449">
    <property type="entry name" value="Urease_alpha"/>
    <property type="match status" value="1"/>
</dbReference>
<dbReference type="Pfam" id="PF00699">
    <property type="entry name" value="Urease_beta"/>
    <property type="match status" value="1"/>
</dbReference>
<accession>A0A4V2SL49</accession>
<dbReference type="SUPFAM" id="SSF51556">
    <property type="entry name" value="Metallo-dependent hydrolases"/>
    <property type="match status" value="1"/>
</dbReference>
<dbReference type="Gene3D" id="2.10.150.10">
    <property type="entry name" value="Urease, beta subunit"/>
    <property type="match status" value="1"/>
</dbReference>
<keyword evidence="2 6" id="KW-0533">Nickel</keyword>
<comment type="catalytic activity">
    <reaction evidence="5 6">
        <text>urea + 2 H2O + H(+) = hydrogencarbonate + 2 NH4(+)</text>
        <dbReference type="Rhea" id="RHEA:20557"/>
        <dbReference type="ChEBI" id="CHEBI:15377"/>
        <dbReference type="ChEBI" id="CHEBI:15378"/>
        <dbReference type="ChEBI" id="CHEBI:16199"/>
        <dbReference type="ChEBI" id="CHEBI:17544"/>
        <dbReference type="ChEBI" id="CHEBI:28938"/>
        <dbReference type="EC" id="3.5.1.5"/>
    </reaction>
</comment>
<dbReference type="InterPro" id="IPR029754">
    <property type="entry name" value="Urease_Ni-bd"/>
</dbReference>
<dbReference type="HAMAP" id="MF_01953">
    <property type="entry name" value="Urease_alpha"/>
    <property type="match status" value="1"/>
</dbReference>
<comment type="PTM">
    <text evidence="6">Carboxylation allows a single lysine to coordinate two nickel ions.</text>
</comment>
<feature type="domain" description="Urease" evidence="12">
    <location>
        <begin position="237"/>
        <end position="676"/>
    </location>
</feature>
<dbReference type="InterPro" id="IPR011059">
    <property type="entry name" value="Metal-dep_hydrolase_composite"/>
</dbReference>
<dbReference type="SUPFAM" id="SSF51278">
    <property type="entry name" value="Urease, beta-subunit"/>
    <property type="match status" value="1"/>
</dbReference>
<dbReference type="PRINTS" id="PR01752">
    <property type="entry name" value="UREASE"/>
</dbReference>
<feature type="binding site" evidence="6 9">
    <location>
        <position position="244"/>
    </location>
    <ligand>
        <name>Ni(2+)</name>
        <dbReference type="ChEBI" id="CHEBI:49786"/>
        <label>1</label>
    </ligand>
</feature>
<dbReference type="InterPro" id="IPR005848">
    <property type="entry name" value="Urease_asu"/>
</dbReference>
<dbReference type="EC" id="3.5.1.5" evidence="6 7"/>
<proteinExistence type="inferred from homology"/>
<feature type="binding site" description="via carbamate group" evidence="6 9">
    <location>
        <position position="325"/>
    </location>
    <ligand>
        <name>Ni(2+)</name>
        <dbReference type="ChEBI" id="CHEBI:49786"/>
        <label>1</label>
    </ligand>
</feature>
<dbReference type="InterPro" id="IPR002019">
    <property type="entry name" value="Urease_beta-like"/>
</dbReference>
<feature type="binding site" evidence="6 9">
    <location>
        <position position="469"/>
    </location>
    <ligand>
        <name>Ni(2+)</name>
        <dbReference type="ChEBI" id="CHEBI:49786"/>
        <label>1</label>
    </ligand>
</feature>
<feature type="active site" description="Proton donor" evidence="6 10">
    <location>
        <position position="429"/>
    </location>
</feature>
<dbReference type="SUPFAM" id="SSF51338">
    <property type="entry name" value="Composite domain of metallo-dependent hydrolases"/>
    <property type="match status" value="2"/>
</dbReference>
<protein>
    <recommendedName>
        <fullName evidence="6 7">Urease subunit alpha</fullName>
        <ecNumber evidence="6 7">3.5.1.5</ecNumber>
    </recommendedName>
    <alternativeName>
        <fullName evidence="6">Urea amidohydrolase subunit alpha</fullName>
    </alternativeName>
</protein>
<evidence type="ECO:0000256" key="10">
    <source>
        <dbReference type="PIRSR" id="PIRSR611612-52"/>
    </source>
</evidence>
<comment type="cofactor">
    <cofactor evidence="6 9">
        <name>Ni cation</name>
        <dbReference type="ChEBI" id="CHEBI:25516"/>
    </cofactor>
    <text evidence="6 9">Binds 2 nickel ions per subunit.</text>
</comment>
<evidence type="ECO:0000256" key="7">
    <source>
        <dbReference type="NCBIfam" id="TIGR01792"/>
    </source>
</evidence>
<dbReference type="NCBIfam" id="TIGR00192">
    <property type="entry name" value="urease_beta"/>
    <property type="match status" value="1"/>
</dbReference>
<reference evidence="13 14" key="1">
    <citation type="submission" date="2019-03" db="EMBL/GenBank/DDBJ databases">
        <title>Genomic Encyclopedia of Type Strains, Phase IV (KMG-IV): sequencing the most valuable type-strain genomes for metagenomic binning, comparative biology and taxonomic classification.</title>
        <authorList>
            <person name="Goeker M."/>
        </authorList>
    </citation>
    <scope>NUCLEOTIDE SEQUENCE [LARGE SCALE GENOMIC DNA]</scope>
    <source>
        <strain evidence="13 14">DSM 19377</strain>
    </source>
</reference>
<dbReference type="InterPro" id="IPR036461">
    <property type="entry name" value="Urease_betasu_sf"/>
</dbReference>
<dbReference type="InterPro" id="IPR017951">
    <property type="entry name" value="Urease_asu_c"/>
</dbReference>
<dbReference type="Gene3D" id="3.20.20.140">
    <property type="entry name" value="Metal-dependent hydrolases"/>
    <property type="match status" value="1"/>
</dbReference>
<dbReference type="PANTHER" id="PTHR43440">
    <property type="entry name" value="UREASE"/>
    <property type="match status" value="1"/>
</dbReference>
<comment type="subcellular location">
    <subcellularLocation>
        <location evidence="6 11">Cytoplasm</location>
    </subcellularLocation>
</comment>
<gene>
    <name evidence="6" type="primary">ureC</name>
    <name evidence="13" type="ORF">EV207_13833</name>
</gene>
<dbReference type="UniPathway" id="UPA00258">
    <property type="reaction ID" value="UER00370"/>
</dbReference>
<dbReference type="CDD" id="cd00375">
    <property type="entry name" value="Urease_alpha"/>
    <property type="match status" value="1"/>
</dbReference>
<comment type="pathway">
    <text evidence="1 6">Nitrogen metabolism; urea degradation; CO(2) and NH(3) from urea (urease route): step 1/1.</text>
</comment>
<dbReference type="Pfam" id="PF01979">
    <property type="entry name" value="Amidohydro_1"/>
    <property type="match status" value="1"/>
</dbReference>
<dbReference type="NCBIfam" id="NF009686">
    <property type="entry name" value="PRK13207.1"/>
    <property type="match status" value="1"/>
</dbReference>
<feature type="binding site" evidence="6 9">
    <location>
        <position position="242"/>
    </location>
    <ligand>
        <name>Ni(2+)</name>
        <dbReference type="ChEBI" id="CHEBI:49786"/>
        <label>1</label>
    </ligand>
</feature>
<dbReference type="CDD" id="cd00407">
    <property type="entry name" value="Urease_beta"/>
    <property type="match status" value="1"/>
</dbReference>
<keyword evidence="6 11" id="KW-0963">Cytoplasm</keyword>
<evidence type="ECO:0000256" key="11">
    <source>
        <dbReference type="PROSITE-ProRule" id="PRU00700"/>
    </source>
</evidence>
<organism evidence="13 14">
    <name type="scientific">Scopulibacillus darangshiensis</name>
    <dbReference type="NCBI Taxonomy" id="442528"/>
    <lineage>
        <taxon>Bacteria</taxon>
        <taxon>Bacillati</taxon>
        <taxon>Bacillota</taxon>
        <taxon>Bacilli</taxon>
        <taxon>Bacillales</taxon>
        <taxon>Sporolactobacillaceae</taxon>
        <taxon>Scopulibacillus</taxon>
    </lineage>
</organism>
<dbReference type="AlphaFoldDB" id="A0A4V2SL49"/>
<dbReference type="EMBL" id="SLXK01000038">
    <property type="protein sequence ID" value="TCP21946.1"/>
    <property type="molecule type" value="Genomic_DNA"/>
</dbReference>
<evidence type="ECO:0000256" key="6">
    <source>
        <dbReference type="HAMAP-Rule" id="MF_01953"/>
    </source>
</evidence>
<dbReference type="InterPro" id="IPR050112">
    <property type="entry name" value="Urease_alpha_subunit"/>
</dbReference>
<dbReference type="PROSITE" id="PS01120">
    <property type="entry name" value="UREASE_1"/>
    <property type="match status" value="1"/>
</dbReference>
<evidence type="ECO:0000256" key="9">
    <source>
        <dbReference type="PIRSR" id="PIRSR611612-51"/>
    </source>
</evidence>
<dbReference type="GO" id="GO:0009039">
    <property type="term" value="F:urease activity"/>
    <property type="evidence" value="ECO:0007669"/>
    <property type="project" value="UniProtKB-UniRule"/>
</dbReference>
<evidence type="ECO:0000259" key="12">
    <source>
        <dbReference type="PROSITE" id="PS51368"/>
    </source>
</evidence>
<dbReference type="InterPro" id="IPR032466">
    <property type="entry name" value="Metal_Hydrolase"/>
</dbReference>
<evidence type="ECO:0000256" key="3">
    <source>
        <dbReference type="ARBA" id="ARBA00022723"/>
    </source>
</evidence>
<dbReference type="InterPro" id="IPR011612">
    <property type="entry name" value="Urease_alpha_N_dom"/>
</dbReference>
<dbReference type="GO" id="GO:0035550">
    <property type="term" value="C:urease complex"/>
    <property type="evidence" value="ECO:0007669"/>
    <property type="project" value="InterPro"/>
</dbReference>
<feature type="binding site" evidence="6 9">
    <location>
        <position position="354"/>
    </location>
    <ligand>
        <name>Ni(2+)</name>
        <dbReference type="ChEBI" id="CHEBI:49786"/>
        <label>2</label>
    </ligand>
</feature>
<evidence type="ECO:0000313" key="13">
    <source>
        <dbReference type="EMBL" id="TCP21946.1"/>
    </source>
</evidence>
<dbReference type="Proteomes" id="UP000295416">
    <property type="component" value="Unassembled WGS sequence"/>
</dbReference>
<feature type="binding site" evidence="6 11">
    <location>
        <position position="327"/>
    </location>
    <ligand>
        <name>substrate</name>
    </ligand>
</feature>
<evidence type="ECO:0000256" key="1">
    <source>
        <dbReference type="ARBA" id="ARBA00004897"/>
    </source>
</evidence>
<dbReference type="GO" id="GO:0016151">
    <property type="term" value="F:nickel cation binding"/>
    <property type="evidence" value="ECO:0007669"/>
    <property type="project" value="UniProtKB-UniRule"/>
</dbReference>
<dbReference type="PROSITE" id="PS51368">
    <property type="entry name" value="UREASE_3"/>
    <property type="match status" value="1"/>
</dbReference>
<dbReference type="NCBIfam" id="TIGR01792">
    <property type="entry name" value="urease_alph"/>
    <property type="match status" value="1"/>
</dbReference>
<dbReference type="GO" id="GO:0043419">
    <property type="term" value="P:urea catabolic process"/>
    <property type="evidence" value="ECO:0007669"/>
    <property type="project" value="UniProtKB-UniRule"/>
</dbReference>
<dbReference type="PANTHER" id="PTHR43440:SF1">
    <property type="entry name" value="UREASE"/>
    <property type="match status" value="1"/>
</dbReference>
<keyword evidence="14" id="KW-1185">Reference proteome</keyword>
<keyword evidence="4 6" id="KW-0378">Hydrolase</keyword>
<evidence type="ECO:0000256" key="2">
    <source>
        <dbReference type="ARBA" id="ARBA00022596"/>
    </source>
</evidence>
<keyword evidence="3 6" id="KW-0479">Metal-binding</keyword>
<feature type="binding site" description="via carbamate group" evidence="6 9">
    <location>
        <position position="325"/>
    </location>
    <ligand>
        <name>Ni(2+)</name>
        <dbReference type="ChEBI" id="CHEBI:49786"/>
        <label>2</label>
    </ligand>
</feature>
<comment type="subunit">
    <text evidence="6">Heterotrimer of UreA (gamma), UreB (beta) and UreC (alpha) subunits. Three heterotrimers associate to form the active enzyme.</text>
</comment>
<evidence type="ECO:0000256" key="4">
    <source>
        <dbReference type="ARBA" id="ARBA00022801"/>
    </source>
</evidence>
<comment type="similarity">
    <text evidence="6">Belongs to the metallo-dependent hydrolases superfamily. Urease alpha subunit family.</text>
</comment>
<evidence type="ECO:0000256" key="5">
    <source>
        <dbReference type="ARBA" id="ARBA00047778"/>
    </source>
</evidence>
<feature type="binding site" evidence="6 9">
    <location>
        <position position="381"/>
    </location>
    <ligand>
        <name>Ni(2+)</name>
        <dbReference type="ChEBI" id="CHEBI:49786"/>
        <label>2</label>
    </ligand>
</feature>
<comment type="PTM">
    <text evidence="8">Carbamylation allows a single lysine to coordinate two nickel ions.</text>
</comment>
<sequence length="676" mass="73958">MQDYPIPLNHGRSTRKIKVVNRGDRQLWVGSHYHFYEVNPELDFNRELAKGMHLNIMPGEMESFPAGEEKEVELVEIGGRKEAWGFRGYTNGPVGKIDTGQVSDKNVSHKEFTKRFGPTTGDKVRLADTNLIVEVEKDFTSVSYGDELEYGWLKTIRNGMGMSSRASEKEALDLVITSVVLIDYWGIVKTDVGVKDGKIHGIGKAGNPDYMDGVSPNMIVGATTDVIDGRNKILTAGGIDPHLHEVCPQLVETAIQSGITTMLGGGTGPSTGTIGTNISPGSWNMQRMLEAAEQFPMNLGFWARGNAVAPEPLIEQLKGGAAGFKLHEDWATTPAVIDNCLNVADQHDVQVCIHTDTSNESGTVETTTVAAINNRAIHSYHTEGAGGGHIPDIMSVAKESSVLPSSTNPTRPFTINTADSNLPMIFQVHGLIRTVQMDVKMAQARIRPETMAAEGILHDMGVLSMMSSDSQAMGHAGEVIIRTWQTAHLMKELRGRLKEEKGDNDNFRVKRYIAKYTINPAITQGISEVVGSVEEGKMADLVLWEPGFFGVKPWRIIKGGFIASAPIGDPNGSTATSEPVMYRPMWGSFGKAPHSTSYTFLSKAAVENGVPKKLGLQKKIYAVRNTRNIGKKDMIHNNATPDITIDPDTFQVYVDGKRLENPPATKVPLSQLYFIW</sequence>
<dbReference type="Gene3D" id="2.30.40.10">
    <property type="entry name" value="Urease, subunit C, domain 1"/>
    <property type="match status" value="1"/>
</dbReference>
<evidence type="ECO:0000256" key="8">
    <source>
        <dbReference type="PIRSR" id="PIRSR611612-50"/>
    </source>
</evidence>
<dbReference type="InterPro" id="IPR006680">
    <property type="entry name" value="Amidohydro-rel"/>
</dbReference>
<name>A0A4V2SL49_9BACL</name>
<feature type="modified residue" description="N6-carboxylysine" evidence="6 8">
    <location>
        <position position="325"/>
    </location>
</feature>
<comment type="caution">
    <text evidence="13">The sequence shown here is derived from an EMBL/GenBank/DDBJ whole genome shotgun (WGS) entry which is preliminary data.</text>
</comment>